<dbReference type="EMBL" id="UINC01066009">
    <property type="protein sequence ID" value="SVB96260.1"/>
    <property type="molecule type" value="Genomic_DNA"/>
</dbReference>
<evidence type="ECO:0008006" key="2">
    <source>
        <dbReference type="Google" id="ProtNLM"/>
    </source>
</evidence>
<accession>A0A382I9E2</accession>
<sequence>MRRLVAVLLVSMLAVSFSAVGESGVNESTSVEGTEIAYINHASLVQGGGAYDMYVTVNPGSNVTSVQWITQICINTGVCYPPEMNDMVAVDNDSYTATVDVNDTATYINWKFVLHSEDGFESTVPETGFGWKVWSDCWWDNGTWGGSSTDCQEEEEGLPGFAVPAVVAAIAMAALMARRD</sequence>
<dbReference type="GO" id="GO:0016020">
    <property type="term" value="C:membrane"/>
    <property type="evidence" value="ECO:0007669"/>
    <property type="project" value="UniProtKB-SubCell"/>
</dbReference>
<gene>
    <name evidence="1" type="ORF">METZ01_LOCUS249114</name>
</gene>
<protein>
    <recommendedName>
        <fullName evidence="2">PGF-CTERM sorting domain-containing protein</fullName>
    </recommendedName>
</protein>
<dbReference type="AlphaFoldDB" id="A0A382I9E2"/>
<dbReference type="NCBIfam" id="TIGR04126">
    <property type="entry name" value="PGF_CTERM"/>
    <property type="match status" value="1"/>
</dbReference>
<dbReference type="InterPro" id="IPR026371">
    <property type="entry name" value="PGF_CTERM"/>
</dbReference>
<evidence type="ECO:0000313" key="1">
    <source>
        <dbReference type="EMBL" id="SVB96260.1"/>
    </source>
</evidence>
<organism evidence="1">
    <name type="scientific">marine metagenome</name>
    <dbReference type="NCBI Taxonomy" id="408172"/>
    <lineage>
        <taxon>unclassified sequences</taxon>
        <taxon>metagenomes</taxon>
        <taxon>ecological metagenomes</taxon>
    </lineage>
</organism>
<name>A0A382I9E2_9ZZZZ</name>
<proteinExistence type="predicted"/>
<reference evidence="1" key="1">
    <citation type="submission" date="2018-05" db="EMBL/GenBank/DDBJ databases">
        <authorList>
            <person name="Lanie J.A."/>
            <person name="Ng W.-L."/>
            <person name="Kazmierczak K.M."/>
            <person name="Andrzejewski T.M."/>
            <person name="Davidsen T.M."/>
            <person name="Wayne K.J."/>
            <person name="Tettelin H."/>
            <person name="Glass J.I."/>
            <person name="Rusch D."/>
            <person name="Podicherti R."/>
            <person name="Tsui H.-C.T."/>
            <person name="Winkler M.E."/>
        </authorList>
    </citation>
    <scope>NUCLEOTIDE SEQUENCE</scope>
</reference>